<name>A0ABS1CCM5_9GAMM</name>
<evidence type="ECO:0000256" key="1">
    <source>
        <dbReference type="ARBA" id="ARBA00022603"/>
    </source>
</evidence>
<keyword evidence="5" id="KW-1185">Reference proteome</keyword>
<protein>
    <submittedName>
        <fullName evidence="4">L-histidine N(Alpha)-methyltransferase</fullName>
    </submittedName>
</protein>
<keyword evidence="2" id="KW-0808">Transferase</keyword>
<comment type="caution">
    <text evidence="4">The sequence shown here is derived from an EMBL/GenBank/DDBJ whole genome shotgun (WGS) entry which is preliminary data.</text>
</comment>
<evidence type="ECO:0000259" key="3">
    <source>
        <dbReference type="Pfam" id="PF10017"/>
    </source>
</evidence>
<dbReference type="InterPro" id="IPR051128">
    <property type="entry name" value="EgtD_Methyltrsf_superfamily"/>
</dbReference>
<dbReference type="PANTHER" id="PTHR43397:SF1">
    <property type="entry name" value="ERGOTHIONEINE BIOSYNTHESIS PROTEIN 1"/>
    <property type="match status" value="1"/>
</dbReference>
<dbReference type="SUPFAM" id="SSF53335">
    <property type="entry name" value="S-adenosyl-L-methionine-dependent methyltransferases"/>
    <property type="match status" value="1"/>
</dbReference>
<dbReference type="InterPro" id="IPR035094">
    <property type="entry name" value="EgtD"/>
</dbReference>
<evidence type="ECO:0000313" key="4">
    <source>
        <dbReference type="EMBL" id="MBK1629626.1"/>
    </source>
</evidence>
<dbReference type="InterPro" id="IPR029063">
    <property type="entry name" value="SAM-dependent_MTases_sf"/>
</dbReference>
<dbReference type="CDD" id="cd02440">
    <property type="entry name" value="AdoMet_MTases"/>
    <property type="match status" value="1"/>
</dbReference>
<dbReference type="InterPro" id="IPR019257">
    <property type="entry name" value="MeTrfase_dom"/>
</dbReference>
<dbReference type="EMBL" id="NRRV01000004">
    <property type="protein sequence ID" value="MBK1629626.1"/>
    <property type="molecule type" value="Genomic_DNA"/>
</dbReference>
<keyword evidence="1" id="KW-0489">Methyltransferase</keyword>
<proteinExistence type="predicted"/>
<dbReference type="PIRSF" id="PIRSF018005">
    <property type="entry name" value="UCP018005"/>
    <property type="match status" value="1"/>
</dbReference>
<dbReference type="Proteomes" id="UP000748752">
    <property type="component" value="Unassembled WGS sequence"/>
</dbReference>
<evidence type="ECO:0000256" key="2">
    <source>
        <dbReference type="ARBA" id="ARBA00022679"/>
    </source>
</evidence>
<evidence type="ECO:0000313" key="5">
    <source>
        <dbReference type="Proteomes" id="UP000748752"/>
    </source>
</evidence>
<dbReference type="PANTHER" id="PTHR43397">
    <property type="entry name" value="ERGOTHIONEINE BIOSYNTHESIS PROTEIN 1"/>
    <property type="match status" value="1"/>
</dbReference>
<gene>
    <name evidence="4" type="primary">egtD</name>
    <name evidence="4" type="ORF">CKO31_02515</name>
</gene>
<accession>A0ABS1CCM5</accession>
<organism evidence="4 5">
    <name type="scientific">Thiohalocapsa halophila</name>
    <dbReference type="NCBI Taxonomy" id="69359"/>
    <lineage>
        <taxon>Bacteria</taxon>
        <taxon>Pseudomonadati</taxon>
        <taxon>Pseudomonadota</taxon>
        <taxon>Gammaproteobacteria</taxon>
        <taxon>Chromatiales</taxon>
        <taxon>Chromatiaceae</taxon>
        <taxon>Thiohalocapsa</taxon>
    </lineage>
</organism>
<dbReference type="NCBIfam" id="TIGR03438">
    <property type="entry name" value="egtD_ergothio"/>
    <property type="match status" value="1"/>
</dbReference>
<sequence>MKPETTTATAAAGRVHFHDLHPTPADMRAEVLAGLALAQKRLSPKLFYDAEGSRLFDAICELSEYYPTRTEIGILRRHGAEMAERLGREALLIELGSGSSLKIRTLLEALRPAVYMPVDISKEHLLQSAEDLAAAFPGLDVHAVCADYSSAFVLPVDHHDHPRAAFFPGSSVGNFEPDAAARFMARVGQILGPGGRLLIGVDLIKDKHRLEAAYNDADGVTAAFNLNLLTRINRELGADFDLDAFRHEAVFNAELSRVEMHLISTKSQQVQVAGETFAFTEGESIHTECSYKYRIDGFHALAAEAGFTAEQVWTDPDELFSVHCLVWE</sequence>
<dbReference type="InterPro" id="IPR017804">
    <property type="entry name" value="MeTrfase_EgtD-like"/>
</dbReference>
<reference evidence="4 5" key="1">
    <citation type="journal article" date="2020" name="Microorganisms">
        <title>Osmotic Adaptation and Compatible Solute Biosynthesis of Phototrophic Bacteria as Revealed from Genome Analyses.</title>
        <authorList>
            <person name="Imhoff J.F."/>
            <person name="Rahn T."/>
            <person name="Kunzel S."/>
            <person name="Keller A."/>
            <person name="Neulinger S.C."/>
        </authorList>
    </citation>
    <scope>NUCLEOTIDE SEQUENCE [LARGE SCALE GENOMIC DNA]</scope>
    <source>
        <strain evidence="4 5">DSM 6210</strain>
    </source>
</reference>
<dbReference type="RefSeq" id="WP_200233785.1">
    <property type="nucleotide sequence ID" value="NZ_NRRV01000004.1"/>
</dbReference>
<feature type="domain" description="Histidine-specific methyltransferase SAM-dependent" evidence="3">
    <location>
        <begin position="27"/>
        <end position="325"/>
    </location>
</feature>
<dbReference type="Pfam" id="PF10017">
    <property type="entry name" value="Methyltransf_33"/>
    <property type="match status" value="1"/>
</dbReference>
<dbReference type="Gene3D" id="3.40.50.150">
    <property type="entry name" value="Vaccinia Virus protein VP39"/>
    <property type="match status" value="1"/>
</dbReference>